<dbReference type="InterPro" id="IPR015102">
    <property type="entry name" value="Tscrpt_reg_HTH_FeoC"/>
</dbReference>
<comment type="caution">
    <text evidence="2">The sequence shown here is derived from an EMBL/GenBank/DDBJ whole genome shotgun (WGS) entry which is preliminary data.</text>
</comment>
<feature type="domain" description="Transcriptional regulator HTH-type FeoC" evidence="1">
    <location>
        <begin position="2"/>
        <end position="66"/>
    </location>
</feature>
<dbReference type="Proteomes" id="UP001297600">
    <property type="component" value="Unassembled WGS sequence"/>
</dbReference>
<dbReference type="Pfam" id="PF09012">
    <property type="entry name" value="FeoC"/>
    <property type="match status" value="1"/>
</dbReference>
<dbReference type="InterPro" id="IPR036390">
    <property type="entry name" value="WH_DNA-bd_sf"/>
</dbReference>
<keyword evidence="3" id="KW-1185">Reference proteome</keyword>
<name>A0ABS9MQP3_9BURK</name>
<dbReference type="Gene3D" id="1.10.10.10">
    <property type="entry name" value="Winged helix-like DNA-binding domain superfamily/Winged helix DNA-binding domain"/>
    <property type="match status" value="1"/>
</dbReference>
<accession>A0ABS9MQP3</accession>
<evidence type="ECO:0000313" key="2">
    <source>
        <dbReference type="EMBL" id="MCG5030939.1"/>
    </source>
</evidence>
<protein>
    <submittedName>
        <fullName evidence="2">FeoC-like transcriptional regulator</fullName>
    </submittedName>
</protein>
<dbReference type="SUPFAM" id="SSF46785">
    <property type="entry name" value="Winged helix' DNA-binding domain"/>
    <property type="match status" value="1"/>
</dbReference>
<evidence type="ECO:0000259" key="1">
    <source>
        <dbReference type="Pfam" id="PF09012"/>
    </source>
</evidence>
<reference evidence="2 3" key="1">
    <citation type="submission" date="2022-02" db="EMBL/GenBank/DDBJ databases">
        <title>Mesosutterella porci, a novel member of the family Sutterellaceae from pig feces.</title>
        <authorList>
            <person name="Wylensek D."/>
            <person name="Clavel T."/>
        </authorList>
    </citation>
    <scope>NUCLEOTIDE SEQUENCE [LARGE SCALE GENOMIC DNA]</scope>
    <source>
        <strain evidence="3">oilRF-744-wt-GAM-9</strain>
    </source>
</reference>
<proteinExistence type="predicted"/>
<evidence type="ECO:0000313" key="3">
    <source>
        <dbReference type="Proteomes" id="UP001297600"/>
    </source>
</evidence>
<organism evidence="2 3">
    <name type="scientific">Mesosutterella porci</name>
    <dbReference type="NCBI Taxonomy" id="2915351"/>
    <lineage>
        <taxon>Bacteria</taxon>
        <taxon>Pseudomonadati</taxon>
        <taxon>Pseudomonadota</taxon>
        <taxon>Betaproteobacteria</taxon>
        <taxon>Burkholderiales</taxon>
        <taxon>Sutterellaceae</taxon>
        <taxon>Mesosutterella</taxon>
    </lineage>
</organism>
<sequence length="79" mass="8979">MELRDFVRSRGSKVSLIELANEFRARKEAIEPMMHSLVDKGQVETWESTPVTCGCKSSCGCQEAPAEGPIRFYRWKVQS</sequence>
<gene>
    <name evidence="2" type="ORF">MAF45_05700</name>
</gene>
<dbReference type="EMBL" id="JAKNCT010000006">
    <property type="protein sequence ID" value="MCG5030939.1"/>
    <property type="molecule type" value="Genomic_DNA"/>
</dbReference>
<dbReference type="InterPro" id="IPR036388">
    <property type="entry name" value="WH-like_DNA-bd_sf"/>
</dbReference>